<gene>
    <name evidence="2" type="ORF">BU16DRAFT_609137</name>
</gene>
<evidence type="ECO:0000313" key="3">
    <source>
        <dbReference type="Proteomes" id="UP000799750"/>
    </source>
</evidence>
<keyword evidence="2" id="KW-0378">Hydrolase</keyword>
<protein>
    <submittedName>
        <fullName evidence="2">Alpha/beta-hydrolase</fullName>
    </submittedName>
</protein>
<dbReference type="InterPro" id="IPR029058">
    <property type="entry name" value="AB_hydrolase_fold"/>
</dbReference>
<keyword evidence="3" id="KW-1185">Reference proteome</keyword>
<evidence type="ECO:0000259" key="1">
    <source>
        <dbReference type="Pfam" id="PF12697"/>
    </source>
</evidence>
<name>A0A6A6QVB6_9PEZI</name>
<dbReference type="PANTHER" id="PTHR37017:SF11">
    <property type="entry name" value="ESTERASE_LIPASE_THIOESTERASE DOMAIN-CONTAINING PROTEIN"/>
    <property type="match status" value="1"/>
</dbReference>
<dbReference type="Pfam" id="PF12697">
    <property type="entry name" value="Abhydrolase_6"/>
    <property type="match status" value="1"/>
</dbReference>
<sequence>MAPTILFVHGAWHSPKPYQRLLEALEIAGFPSSCPRQPSLGKPPPIGLMEDAQAIREELMTLIEEEGKSVIVIGHSYGGVVISQAVDSKFSRREREVHGMLGGVIHLLFVSAFVLPLGESLGSALGDPDHLPPFIPVKIHGMCTMLEPGQRFYNDLGEAEQRFWVEELVESPAIAQLTRITQVSYMAHPSTYLFCENDQALPIQIQEMMVGKVEGTGAIFQKEKCSSGHSPFLSQPEVIVKIVQKLASRVEE</sequence>
<feature type="domain" description="AB hydrolase-1" evidence="1">
    <location>
        <begin position="5"/>
        <end position="241"/>
    </location>
</feature>
<accession>A0A6A6QVB6</accession>
<dbReference type="PANTHER" id="PTHR37017">
    <property type="entry name" value="AB HYDROLASE-1 DOMAIN-CONTAINING PROTEIN-RELATED"/>
    <property type="match status" value="1"/>
</dbReference>
<dbReference type="Gene3D" id="3.40.50.1820">
    <property type="entry name" value="alpha/beta hydrolase"/>
    <property type="match status" value="1"/>
</dbReference>
<dbReference type="OrthoDB" id="408373at2759"/>
<dbReference type="AlphaFoldDB" id="A0A6A6QVB6"/>
<dbReference type="GO" id="GO:0016787">
    <property type="term" value="F:hydrolase activity"/>
    <property type="evidence" value="ECO:0007669"/>
    <property type="project" value="UniProtKB-KW"/>
</dbReference>
<dbReference type="InterPro" id="IPR052897">
    <property type="entry name" value="Sec-Metab_Biosynth_Hydrolase"/>
</dbReference>
<proteinExistence type="predicted"/>
<evidence type="ECO:0000313" key="2">
    <source>
        <dbReference type="EMBL" id="KAF2496335.1"/>
    </source>
</evidence>
<reference evidence="2" key="1">
    <citation type="journal article" date="2020" name="Stud. Mycol.">
        <title>101 Dothideomycetes genomes: a test case for predicting lifestyles and emergence of pathogens.</title>
        <authorList>
            <person name="Haridas S."/>
            <person name="Albert R."/>
            <person name="Binder M."/>
            <person name="Bloem J."/>
            <person name="Labutti K."/>
            <person name="Salamov A."/>
            <person name="Andreopoulos B."/>
            <person name="Baker S."/>
            <person name="Barry K."/>
            <person name="Bills G."/>
            <person name="Bluhm B."/>
            <person name="Cannon C."/>
            <person name="Castanera R."/>
            <person name="Culley D."/>
            <person name="Daum C."/>
            <person name="Ezra D."/>
            <person name="Gonzalez J."/>
            <person name="Henrissat B."/>
            <person name="Kuo A."/>
            <person name="Liang C."/>
            <person name="Lipzen A."/>
            <person name="Lutzoni F."/>
            <person name="Magnuson J."/>
            <person name="Mondo S."/>
            <person name="Nolan M."/>
            <person name="Ohm R."/>
            <person name="Pangilinan J."/>
            <person name="Park H.-J."/>
            <person name="Ramirez L."/>
            <person name="Alfaro M."/>
            <person name="Sun H."/>
            <person name="Tritt A."/>
            <person name="Yoshinaga Y."/>
            <person name="Zwiers L.-H."/>
            <person name="Turgeon B."/>
            <person name="Goodwin S."/>
            <person name="Spatafora J."/>
            <person name="Crous P."/>
            <person name="Grigoriev I."/>
        </authorList>
    </citation>
    <scope>NUCLEOTIDE SEQUENCE</scope>
    <source>
        <strain evidence="2">CBS 269.34</strain>
    </source>
</reference>
<dbReference type="EMBL" id="MU004188">
    <property type="protein sequence ID" value="KAF2496335.1"/>
    <property type="molecule type" value="Genomic_DNA"/>
</dbReference>
<dbReference type="InterPro" id="IPR000073">
    <property type="entry name" value="AB_hydrolase_1"/>
</dbReference>
<organism evidence="2 3">
    <name type="scientific">Lophium mytilinum</name>
    <dbReference type="NCBI Taxonomy" id="390894"/>
    <lineage>
        <taxon>Eukaryota</taxon>
        <taxon>Fungi</taxon>
        <taxon>Dikarya</taxon>
        <taxon>Ascomycota</taxon>
        <taxon>Pezizomycotina</taxon>
        <taxon>Dothideomycetes</taxon>
        <taxon>Pleosporomycetidae</taxon>
        <taxon>Mytilinidiales</taxon>
        <taxon>Mytilinidiaceae</taxon>
        <taxon>Lophium</taxon>
    </lineage>
</organism>
<dbReference type="SUPFAM" id="SSF53474">
    <property type="entry name" value="alpha/beta-Hydrolases"/>
    <property type="match status" value="1"/>
</dbReference>
<dbReference type="Proteomes" id="UP000799750">
    <property type="component" value="Unassembled WGS sequence"/>
</dbReference>